<protein>
    <submittedName>
        <fullName evidence="1">Uncharacterized protein</fullName>
    </submittedName>
</protein>
<sequence length="213" mass="23067">MTQQIPTPLFKIHASVAKSHDGSYPFGGVMTGQNGEYLATVRGRFPKEFFELKKARRRGRPSNQPRKVAIHLHEKMALCGAETTGESKTSARVRAARALCLGGDDEKEAAKYIRTHARHAGVEAALDGFQSILTFSGDAGGDGRLAIVVRKDAILEWTGNGLRVKGRVWLCQWGGGRAEHGDIDCFIPIDSPPAYAAECVASIMSCRDEGGKN</sequence>
<evidence type="ECO:0000313" key="2">
    <source>
        <dbReference type="Proteomes" id="UP000615989"/>
    </source>
</evidence>
<organism evidence="1 2">
    <name type="scientific">Aromatoleum anaerobium</name>
    <dbReference type="NCBI Taxonomy" id="182180"/>
    <lineage>
        <taxon>Bacteria</taxon>
        <taxon>Pseudomonadati</taxon>
        <taxon>Pseudomonadota</taxon>
        <taxon>Betaproteobacteria</taxon>
        <taxon>Rhodocyclales</taxon>
        <taxon>Rhodocyclaceae</taxon>
        <taxon>Aromatoleum</taxon>
    </lineage>
</organism>
<proteinExistence type="predicted"/>
<evidence type="ECO:0000313" key="1">
    <source>
        <dbReference type="EMBL" id="NMG26565.1"/>
    </source>
</evidence>
<accession>A0ABX1PPN7</accession>
<dbReference type="Proteomes" id="UP000615989">
    <property type="component" value="Unassembled WGS sequence"/>
</dbReference>
<keyword evidence="2" id="KW-1185">Reference proteome</keyword>
<name>A0ABX1PPN7_9RHOO</name>
<gene>
    <name evidence="1" type="ORF">GO606_17995</name>
</gene>
<dbReference type="RefSeq" id="WP_169119882.1">
    <property type="nucleotide sequence ID" value="NZ_WTVG02000040.1"/>
</dbReference>
<reference evidence="1" key="1">
    <citation type="submission" date="2019-12" db="EMBL/GenBank/DDBJ databases">
        <title>Comparative genomics gives insights into the taxonomy of the Azoarcus-Aromatoleum group and reveals separate origins of nif in the plant-associated Azoarcus and non-plant-associated Aromatoleum sub-groups.</title>
        <authorList>
            <person name="Lafos M."/>
            <person name="Maluk M."/>
            <person name="Batista M."/>
            <person name="Junghare M."/>
            <person name="Carmona M."/>
            <person name="Faoro H."/>
            <person name="Cruz L.M."/>
            <person name="Battistoni F."/>
            <person name="De Souza E."/>
            <person name="Pedrosa F."/>
            <person name="Chen W.-M."/>
            <person name="Poole P.S."/>
            <person name="Dixon R.A."/>
            <person name="James E.K."/>
        </authorList>
    </citation>
    <scope>NUCLEOTIDE SEQUENCE</scope>
    <source>
        <strain evidence="1">LuFRes1</strain>
    </source>
</reference>
<comment type="caution">
    <text evidence="1">The sequence shown here is derived from an EMBL/GenBank/DDBJ whole genome shotgun (WGS) entry which is preliminary data.</text>
</comment>
<dbReference type="EMBL" id="WTVG01000077">
    <property type="protein sequence ID" value="NMG26565.1"/>
    <property type="molecule type" value="Genomic_DNA"/>
</dbReference>